<organism evidence="2 3">
    <name type="scientific">Ceratosolen solmsi marchali</name>
    <dbReference type="NCBI Taxonomy" id="326594"/>
    <lineage>
        <taxon>Eukaryota</taxon>
        <taxon>Metazoa</taxon>
        <taxon>Ecdysozoa</taxon>
        <taxon>Arthropoda</taxon>
        <taxon>Hexapoda</taxon>
        <taxon>Insecta</taxon>
        <taxon>Pterygota</taxon>
        <taxon>Neoptera</taxon>
        <taxon>Endopterygota</taxon>
        <taxon>Hymenoptera</taxon>
        <taxon>Apocrita</taxon>
        <taxon>Proctotrupomorpha</taxon>
        <taxon>Chalcidoidea</taxon>
        <taxon>Agaonidae</taxon>
        <taxon>Agaoninae</taxon>
        <taxon>Ceratosolen</taxon>
    </lineage>
</organism>
<evidence type="ECO:0000313" key="3">
    <source>
        <dbReference type="RefSeq" id="XP_011501230.1"/>
    </source>
</evidence>
<protein>
    <submittedName>
        <fullName evidence="3">Uncharacterized protein LOC105364899</fullName>
    </submittedName>
</protein>
<sequence>MSCLANTQFEYLNNKNKKLYYNEDDRNNEDFNFQFVPVNQFNQIIKDVRRQKMQDKEKLWTPFFKEQEQSITDCQQCCDDIQYSSSRTLAESFEEVDRELMRLKGDTVPETCIEISNSDIKNQQEKNLSLKIAKQEIPTTRDCGTGSTNCLLTIPEEINAYCQMMSSTSCKPSKMYIKKTCSDQTLKTKRIHTKYHYSTNDLDCKSNPDISSNQLSNANYSIVEHPDPIVITKILNMQRKICIILDSISTELDRIPLPDGENDYYRRKQRTVEFSTRLSRNYLYDLSRQISDIERHIKAINPVNKMRLSRGGMILHMQAIEQKLISTHQLLLAALNAYMKHIPNAVLKTHPGKLKEILQIVLQLKNICIEIKIIPDFYCSGDDRDAFLGKETENRCSIILSKFRLNSDNESQVPSHTTRSTVTPSSKKQRNRKILSNRLSMYTMDLRLAKNYQSKKSYNRFQNPKDKKNTCSLSKNLQKSTLPVSKKLQLNSRTNSLNEAIRNKTNKISIPMKEDDIPTMMDTFPSDLDVDSYQSIKSDKRSEICKYKKIETYENTKEAGRLKKNKSCGDEKMLKINCTEGKYFSNFLPAKEDLIIQNYSEPLPLSATRTLHNLNKKCQPKVNLNELQGYVEHETGSSNMQLICCTEKEDKENSDEIIDIAEDKKIFQFNDACCQANYLNTNGMFKLLISDTLMLRLSEYRNQYKSLLKSSPMYTSNTQNKPWDVVAWIADKLVDELIIELSNDFQMEEIIQKLFELEFQEF</sequence>
<name>A0AAJ6YNB8_9HYME</name>
<gene>
    <name evidence="3" type="primary">LOC105364899</name>
</gene>
<feature type="region of interest" description="Disordered" evidence="1">
    <location>
        <begin position="409"/>
        <end position="434"/>
    </location>
</feature>
<accession>A0AAJ6YNB8</accession>
<dbReference type="KEGG" id="csol:105364899"/>
<dbReference type="AlphaFoldDB" id="A0AAJ6YNB8"/>
<evidence type="ECO:0000313" key="2">
    <source>
        <dbReference type="Proteomes" id="UP000695007"/>
    </source>
</evidence>
<feature type="compositionally biased region" description="Polar residues" evidence="1">
    <location>
        <begin position="409"/>
        <end position="426"/>
    </location>
</feature>
<keyword evidence="2" id="KW-1185">Reference proteome</keyword>
<reference evidence="3" key="1">
    <citation type="submission" date="2025-08" db="UniProtKB">
        <authorList>
            <consortium name="RefSeq"/>
        </authorList>
    </citation>
    <scope>IDENTIFICATION</scope>
</reference>
<evidence type="ECO:0000256" key="1">
    <source>
        <dbReference type="SAM" id="MobiDB-lite"/>
    </source>
</evidence>
<dbReference type="GeneID" id="105364899"/>
<dbReference type="RefSeq" id="XP_011501230.1">
    <property type="nucleotide sequence ID" value="XM_011502928.1"/>
</dbReference>
<proteinExistence type="predicted"/>
<dbReference type="Proteomes" id="UP000695007">
    <property type="component" value="Unplaced"/>
</dbReference>